<proteinExistence type="predicted"/>
<dbReference type="EMBL" id="MGAL01000035">
    <property type="protein sequence ID" value="OGK47188.1"/>
    <property type="molecule type" value="Genomic_DNA"/>
</dbReference>
<organism evidence="1 2">
    <name type="scientific">Candidatus Roizmanbacteria bacterium RIFCSPLOWO2_01_FULL_38_12</name>
    <dbReference type="NCBI Taxonomy" id="1802061"/>
    <lineage>
        <taxon>Bacteria</taxon>
        <taxon>Candidatus Roizmaniibacteriota</taxon>
    </lineage>
</organism>
<evidence type="ECO:0000313" key="1">
    <source>
        <dbReference type="EMBL" id="OGK47188.1"/>
    </source>
</evidence>
<dbReference type="Proteomes" id="UP000177141">
    <property type="component" value="Unassembled WGS sequence"/>
</dbReference>
<dbReference type="STRING" id="1802061.A3A93_04095"/>
<gene>
    <name evidence="1" type="ORF">A3A93_04095</name>
</gene>
<name>A0A1F7IUZ3_9BACT</name>
<reference evidence="1 2" key="1">
    <citation type="journal article" date="2016" name="Nat. Commun.">
        <title>Thousands of microbial genomes shed light on interconnected biogeochemical processes in an aquifer system.</title>
        <authorList>
            <person name="Anantharaman K."/>
            <person name="Brown C.T."/>
            <person name="Hug L.A."/>
            <person name="Sharon I."/>
            <person name="Castelle C.J."/>
            <person name="Probst A.J."/>
            <person name="Thomas B.C."/>
            <person name="Singh A."/>
            <person name="Wilkins M.J."/>
            <person name="Karaoz U."/>
            <person name="Brodie E.L."/>
            <person name="Williams K.H."/>
            <person name="Hubbard S.S."/>
            <person name="Banfield J.F."/>
        </authorList>
    </citation>
    <scope>NUCLEOTIDE SEQUENCE [LARGE SCALE GENOMIC DNA]</scope>
</reference>
<protein>
    <submittedName>
        <fullName evidence="1">Uncharacterized protein</fullName>
    </submittedName>
</protein>
<evidence type="ECO:0000313" key="2">
    <source>
        <dbReference type="Proteomes" id="UP000177141"/>
    </source>
</evidence>
<sequence length="205" mass="23103">MDKNLKKYTSLFKNSTIISSSITLFLLLSAVVAAVLLGMRLYNNYTDLSIKTEEIDKAKTSVSLIQNNKNLLSQSIDDYNVILEKLVPNNESYFLVISALENLASRTGVRILSYSIDLSSSTEEKLTLQIEVEGDLSLIERFMQQYHFAGGRLITNESFSINLENQENITFSLNFFHKEFQDNVEAASLANPNDISEIQDIATKL</sequence>
<dbReference type="AlphaFoldDB" id="A0A1F7IUZ3"/>
<comment type="caution">
    <text evidence="1">The sequence shown here is derived from an EMBL/GenBank/DDBJ whole genome shotgun (WGS) entry which is preliminary data.</text>
</comment>
<accession>A0A1F7IUZ3</accession>